<dbReference type="PANTHER" id="PTHR46609">
    <property type="entry name" value="EXONUCLEASE, PHAGE-TYPE/RECB, C-TERMINAL DOMAIN-CONTAINING PROTEIN"/>
    <property type="match status" value="1"/>
</dbReference>
<sequence>MDSSTMDFLKMAPCDISSIKELQKLNDWRKSLLSIPQLMDEALVKEFLLGVGYSQTDVRKYKTLQSCVPLVPVTLFCENGTFDEENRFQPPITYPVQIPSIPSMSDNAYEFYNNNVKVSIQQCWEIEKETWPQSSSELWFKQRKLRLTASNFGNIIKRKNADVSKLVNRLSTTCDSLCHLKAIRFGMENEDVFHCGLVINPHFPWLGASPDRLVYDPSARPPTGGLEVKCIESAQGMTPREAFNSKQTPKEGKKK</sequence>
<organism evidence="3 4">
    <name type="scientific">Acropora cervicornis</name>
    <name type="common">Staghorn coral</name>
    <dbReference type="NCBI Taxonomy" id="6130"/>
    <lineage>
        <taxon>Eukaryota</taxon>
        <taxon>Metazoa</taxon>
        <taxon>Cnidaria</taxon>
        <taxon>Anthozoa</taxon>
        <taxon>Hexacorallia</taxon>
        <taxon>Scleractinia</taxon>
        <taxon>Astrocoeniina</taxon>
        <taxon>Acroporidae</taxon>
        <taxon>Acropora</taxon>
    </lineage>
</organism>
<dbReference type="EMBL" id="JARQWQ010000239">
    <property type="protein sequence ID" value="KAK2546930.1"/>
    <property type="molecule type" value="Genomic_DNA"/>
</dbReference>
<comment type="caution">
    <text evidence="3">The sequence shown here is derived from an EMBL/GenBank/DDBJ whole genome shotgun (WGS) entry which is preliminary data.</text>
</comment>
<evidence type="ECO:0000256" key="1">
    <source>
        <dbReference type="SAM" id="MobiDB-lite"/>
    </source>
</evidence>
<dbReference type="Gene3D" id="3.90.320.10">
    <property type="match status" value="1"/>
</dbReference>
<proteinExistence type="predicted"/>
<dbReference type="SUPFAM" id="SSF52980">
    <property type="entry name" value="Restriction endonuclease-like"/>
    <property type="match status" value="1"/>
</dbReference>
<feature type="domain" description="YqaJ viral recombinase" evidence="2">
    <location>
        <begin position="139"/>
        <end position="249"/>
    </location>
</feature>
<name>A0AAD9PQ32_ACRCE</name>
<protein>
    <recommendedName>
        <fullName evidence="2">YqaJ viral recombinase domain-containing protein</fullName>
    </recommendedName>
</protein>
<dbReference type="Pfam" id="PF09588">
    <property type="entry name" value="YqaJ"/>
    <property type="match status" value="1"/>
</dbReference>
<dbReference type="PANTHER" id="PTHR46609:SF8">
    <property type="entry name" value="YQAJ VIRAL RECOMBINASE DOMAIN-CONTAINING PROTEIN"/>
    <property type="match status" value="1"/>
</dbReference>
<accession>A0AAD9PQ32</accession>
<evidence type="ECO:0000313" key="3">
    <source>
        <dbReference type="EMBL" id="KAK2546930.1"/>
    </source>
</evidence>
<dbReference type="InterPro" id="IPR011335">
    <property type="entry name" value="Restrct_endonuc-II-like"/>
</dbReference>
<dbReference type="AlphaFoldDB" id="A0AAD9PQ32"/>
<evidence type="ECO:0000259" key="2">
    <source>
        <dbReference type="Pfam" id="PF09588"/>
    </source>
</evidence>
<evidence type="ECO:0000313" key="4">
    <source>
        <dbReference type="Proteomes" id="UP001249851"/>
    </source>
</evidence>
<gene>
    <name evidence="3" type="ORF">P5673_033315</name>
</gene>
<dbReference type="GO" id="GO:0006281">
    <property type="term" value="P:DNA repair"/>
    <property type="evidence" value="ECO:0007669"/>
    <property type="project" value="UniProtKB-ARBA"/>
</dbReference>
<reference evidence="3" key="2">
    <citation type="journal article" date="2023" name="Science">
        <title>Genomic signatures of disease resistance in endangered staghorn corals.</title>
        <authorList>
            <person name="Vollmer S.V."/>
            <person name="Selwyn J.D."/>
            <person name="Despard B.A."/>
            <person name="Roesel C.L."/>
        </authorList>
    </citation>
    <scope>NUCLEOTIDE SEQUENCE</scope>
    <source>
        <strain evidence="3">K2</strain>
    </source>
</reference>
<dbReference type="CDD" id="cd22343">
    <property type="entry name" value="PDDEXK_lambda_exonuclease-like"/>
    <property type="match status" value="1"/>
</dbReference>
<dbReference type="InterPro" id="IPR019080">
    <property type="entry name" value="YqaJ_viral_recombinase"/>
</dbReference>
<keyword evidence="4" id="KW-1185">Reference proteome</keyword>
<dbReference type="InterPro" id="IPR011604">
    <property type="entry name" value="PDDEXK-like_dom_sf"/>
</dbReference>
<reference evidence="3" key="1">
    <citation type="journal article" date="2023" name="G3 (Bethesda)">
        <title>Whole genome assembly and annotation of the endangered Caribbean coral Acropora cervicornis.</title>
        <authorList>
            <person name="Selwyn J.D."/>
            <person name="Vollmer S.V."/>
        </authorList>
    </citation>
    <scope>NUCLEOTIDE SEQUENCE</scope>
    <source>
        <strain evidence="3">K2</strain>
    </source>
</reference>
<dbReference type="InterPro" id="IPR051703">
    <property type="entry name" value="NF-kappa-B_Signaling_Reg"/>
</dbReference>
<feature type="region of interest" description="Disordered" evidence="1">
    <location>
        <begin position="234"/>
        <end position="255"/>
    </location>
</feature>
<dbReference type="Proteomes" id="UP001249851">
    <property type="component" value="Unassembled WGS sequence"/>
</dbReference>